<dbReference type="GO" id="GO:0009055">
    <property type="term" value="F:electron transfer activity"/>
    <property type="evidence" value="ECO:0007669"/>
    <property type="project" value="InterPro"/>
</dbReference>
<dbReference type="InterPro" id="IPR036909">
    <property type="entry name" value="Cyt_c-like_dom_sf"/>
</dbReference>
<dbReference type="Gene3D" id="1.10.760.10">
    <property type="entry name" value="Cytochrome c-like domain"/>
    <property type="match status" value="1"/>
</dbReference>
<evidence type="ECO:0000313" key="1">
    <source>
        <dbReference type="EMBL" id="SFV58913.1"/>
    </source>
</evidence>
<dbReference type="GO" id="GO:0016491">
    <property type="term" value="F:oxidoreductase activity"/>
    <property type="evidence" value="ECO:0007669"/>
    <property type="project" value="UniProtKB-KW"/>
</dbReference>
<protein>
    <submittedName>
        <fullName evidence="1">Cytochrome c oxidase subunit CcoP</fullName>
        <ecNumber evidence="1">1.9.3.1</ecNumber>
    </submittedName>
</protein>
<dbReference type="EC" id="1.9.3.1" evidence="1"/>
<name>A0A1W1BZI9_9ZZZZ</name>
<dbReference type="AlphaFoldDB" id="A0A1W1BZI9"/>
<dbReference type="SUPFAM" id="SSF46626">
    <property type="entry name" value="Cytochrome c"/>
    <property type="match status" value="1"/>
</dbReference>
<proteinExistence type="predicted"/>
<accession>A0A1W1BZI9</accession>
<organism evidence="1">
    <name type="scientific">hydrothermal vent metagenome</name>
    <dbReference type="NCBI Taxonomy" id="652676"/>
    <lineage>
        <taxon>unclassified sequences</taxon>
        <taxon>metagenomes</taxon>
        <taxon>ecological metagenomes</taxon>
    </lineage>
</organism>
<dbReference type="EMBL" id="FPHD01000049">
    <property type="protein sequence ID" value="SFV58913.1"/>
    <property type="molecule type" value="Genomic_DNA"/>
</dbReference>
<gene>
    <name evidence="1" type="ORF">MNB_SV-8-231</name>
</gene>
<reference evidence="1" key="1">
    <citation type="submission" date="2016-10" db="EMBL/GenBank/DDBJ databases">
        <authorList>
            <person name="de Groot N.N."/>
        </authorList>
    </citation>
    <scope>NUCLEOTIDE SEQUENCE</scope>
</reference>
<dbReference type="GO" id="GO:0020037">
    <property type="term" value="F:heme binding"/>
    <property type="evidence" value="ECO:0007669"/>
    <property type="project" value="InterPro"/>
</dbReference>
<sequence>MQKNLPYLVITIVLLYALYNAKFRSVQKILPKININYSKHIKEHGHVSHTQEELARIQTPQYLKNYIIGVINHGSNQFNFPGGEMEGGFASAKDAPKIACYVMTFSGKKCKKSYPNDAAMFYSSICAGCHGDDGKGLNGSYPDLTQKKLLGIQKRENFLKSILKTP</sequence>
<keyword evidence="1" id="KW-0560">Oxidoreductase</keyword>